<protein>
    <submittedName>
        <fullName evidence="1">7795_t:CDS:1</fullName>
    </submittedName>
</protein>
<keyword evidence="2" id="KW-1185">Reference proteome</keyword>
<gene>
    <name evidence="1" type="ORF">DHETER_LOCUS13549</name>
</gene>
<comment type="caution">
    <text evidence="1">The sequence shown here is derived from an EMBL/GenBank/DDBJ whole genome shotgun (WGS) entry which is preliminary data.</text>
</comment>
<dbReference type="Proteomes" id="UP000789702">
    <property type="component" value="Unassembled WGS sequence"/>
</dbReference>
<reference evidence="1" key="1">
    <citation type="submission" date="2021-06" db="EMBL/GenBank/DDBJ databases">
        <authorList>
            <person name="Kallberg Y."/>
            <person name="Tangrot J."/>
            <person name="Rosling A."/>
        </authorList>
    </citation>
    <scope>NUCLEOTIDE SEQUENCE</scope>
    <source>
        <strain evidence="1">IL203A</strain>
    </source>
</reference>
<evidence type="ECO:0000313" key="2">
    <source>
        <dbReference type="Proteomes" id="UP000789702"/>
    </source>
</evidence>
<feature type="non-terminal residue" evidence="1">
    <location>
        <position position="225"/>
    </location>
</feature>
<feature type="non-terminal residue" evidence="1">
    <location>
        <position position="1"/>
    </location>
</feature>
<dbReference type="EMBL" id="CAJVPU010037643">
    <property type="protein sequence ID" value="CAG8732931.1"/>
    <property type="molecule type" value="Genomic_DNA"/>
</dbReference>
<evidence type="ECO:0000313" key="1">
    <source>
        <dbReference type="EMBL" id="CAG8732931.1"/>
    </source>
</evidence>
<sequence>NLLDHPNVIYIAKSNPNAIHHWSSGSEVGIIHKANVEGKIPCKEDFFDENPDIQIIALPLRPGFVEGFVDDGIVLLPILNIPSSVGYIELNSNNPFDQPKIHLNYFEKSEDLYRMISSLKLCRELLKQPPLSTVYNVNEIEINERSTNGDDISDEDWEKFVLEMSTTTFHPSGTVKSAPESKDGVVNHRLQVYGTKNLRVVDASVFPYIPSGNTNAPTAMVAWKA</sequence>
<proteinExistence type="predicted"/>
<organism evidence="1 2">
    <name type="scientific">Dentiscutata heterogama</name>
    <dbReference type="NCBI Taxonomy" id="1316150"/>
    <lineage>
        <taxon>Eukaryota</taxon>
        <taxon>Fungi</taxon>
        <taxon>Fungi incertae sedis</taxon>
        <taxon>Mucoromycota</taxon>
        <taxon>Glomeromycotina</taxon>
        <taxon>Glomeromycetes</taxon>
        <taxon>Diversisporales</taxon>
        <taxon>Gigasporaceae</taxon>
        <taxon>Dentiscutata</taxon>
    </lineage>
</organism>
<accession>A0ACA9Q1L7</accession>
<name>A0ACA9Q1L7_9GLOM</name>